<keyword evidence="2 3" id="KW-0786">Thiamine pyrophosphate</keyword>
<dbReference type="NCBIfam" id="NF006378">
    <property type="entry name" value="PRK08617.1"/>
    <property type="match status" value="1"/>
</dbReference>
<accession>A0AA87B514</accession>
<reference evidence="7 8" key="1">
    <citation type="submission" date="2011-03" db="EMBL/GenBank/DDBJ databases">
        <title>The Genome Sequence of Gemella haemolysans M341.</title>
        <authorList>
            <consortium name="The Broad Institute Genome Sequencing Platform"/>
            <consortium name="The Broad Institute Genome Sequencing Center for Infectious Disease"/>
            <person name="Earl A."/>
            <person name="Ward D."/>
            <person name="Feldgarden M."/>
            <person name="Gevers D."/>
            <person name="Sibley C.D."/>
            <person name="Field T.R."/>
            <person name="Grinwis M."/>
            <person name="Eshaghurshan C.S."/>
            <person name="Surette M.G."/>
            <person name="Young S.K."/>
            <person name="Zeng Q."/>
            <person name="Gargeya S."/>
            <person name="Fitzgerald M."/>
            <person name="Haas B."/>
            <person name="Abouelleil A."/>
            <person name="Alvarado L."/>
            <person name="Arachchi H.M."/>
            <person name="Berlin A."/>
            <person name="Brown A."/>
            <person name="Chapman S.B."/>
            <person name="Chen Z."/>
            <person name="Dunbar C."/>
            <person name="Freedman E."/>
            <person name="Gearin G."/>
            <person name="Gellesch M."/>
            <person name="Goldberg J."/>
            <person name="Griggs A."/>
            <person name="Gujja S."/>
            <person name="Heilman E.R."/>
            <person name="Heiman D."/>
            <person name="Howarth C."/>
            <person name="Larson L."/>
            <person name="Lui A."/>
            <person name="MacDonald P.J.P."/>
            <person name="Mehta T."/>
            <person name="Montmayeur A."/>
            <person name="Murphy C."/>
            <person name="Neiman D."/>
            <person name="Pearson M."/>
            <person name="Priest M."/>
            <person name="Roberts A."/>
            <person name="Saif S."/>
            <person name="Shea T."/>
            <person name="Shenoy N."/>
            <person name="Sisk P."/>
            <person name="Stolte C."/>
            <person name="Sykes S."/>
            <person name="White J."/>
            <person name="Yandava C."/>
            <person name="Wortman J."/>
            <person name="Nusbaum C."/>
            <person name="Birren B."/>
        </authorList>
    </citation>
    <scope>NUCLEOTIDE SEQUENCE [LARGE SCALE GENOMIC DNA]</scope>
    <source>
        <strain evidence="7 8">M341</strain>
    </source>
</reference>
<dbReference type="Gene3D" id="3.40.50.1220">
    <property type="entry name" value="TPP-binding domain"/>
    <property type="match status" value="1"/>
</dbReference>
<comment type="caution">
    <text evidence="7">The sequence shown here is derived from an EMBL/GenBank/DDBJ whole genome shotgun (WGS) entry which is preliminary data.</text>
</comment>
<dbReference type="CDD" id="cd07035">
    <property type="entry name" value="TPP_PYR_POX_like"/>
    <property type="match status" value="1"/>
</dbReference>
<dbReference type="PANTHER" id="PTHR18968">
    <property type="entry name" value="THIAMINE PYROPHOSPHATE ENZYMES"/>
    <property type="match status" value="1"/>
</dbReference>
<feature type="domain" description="Thiamine pyrophosphate enzyme TPP-binding" evidence="5">
    <location>
        <begin position="392"/>
        <end position="538"/>
    </location>
</feature>
<dbReference type="Pfam" id="PF02776">
    <property type="entry name" value="TPP_enzyme_N"/>
    <property type="match status" value="1"/>
</dbReference>
<dbReference type="GO" id="GO:0034077">
    <property type="term" value="P:butanediol metabolic process"/>
    <property type="evidence" value="ECO:0007669"/>
    <property type="project" value="InterPro"/>
</dbReference>
<evidence type="ECO:0000259" key="5">
    <source>
        <dbReference type="Pfam" id="PF02775"/>
    </source>
</evidence>
<dbReference type="InterPro" id="IPR029061">
    <property type="entry name" value="THDP-binding"/>
</dbReference>
<dbReference type="PANTHER" id="PTHR18968:SF129">
    <property type="entry name" value="ACETOLACTATE SYNTHASE"/>
    <property type="match status" value="1"/>
</dbReference>
<dbReference type="GO" id="GO:0030976">
    <property type="term" value="F:thiamine pyrophosphate binding"/>
    <property type="evidence" value="ECO:0007669"/>
    <property type="project" value="InterPro"/>
</dbReference>
<dbReference type="SUPFAM" id="SSF52518">
    <property type="entry name" value="Thiamin diphosphate-binding fold (THDP-binding)"/>
    <property type="match status" value="2"/>
</dbReference>
<comment type="similarity">
    <text evidence="1 3">Belongs to the TPP enzyme family.</text>
</comment>
<dbReference type="InterPro" id="IPR029035">
    <property type="entry name" value="DHS-like_NAD/FAD-binding_dom"/>
</dbReference>
<dbReference type="Proteomes" id="UP000004773">
    <property type="component" value="Unassembled WGS sequence"/>
</dbReference>
<dbReference type="GO" id="GO:0000287">
    <property type="term" value="F:magnesium ion binding"/>
    <property type="evidence" value="ECO:0007669"/>
    <property type="project" value="InterPro"/>
</dbReference>
<name>A0AA87B514_9BACL</name>
<dbReference type="InterPro" id="IPR012001">
    <property type="entry name" value="Thiamin_PyroP_enz_TPP-bd_dom"/>
</dbReference>
<feature type="domain" description="Thiamine pyrophosphate enzyme central" evidence="4">
    <location>
        <begin position="197"/>
        <end position="329"/>
    </location>
</feature>
<evidence type="ECO:0000256" key="3">
    <source>
        <dbReference type="RuleBase" id="RU362132"/>
    </source>
</evidence>
<dbReference type="InterPro" id="IPR011766">
    <property type="entry name" value="TPP_enzyme_TPP-bd"/>
</dbReference>
<evidence type="ECO:0000256" key="1">
    <source>
        <dbReference type="ARBA" id="ARBA00007812"/>
    </source>
</evidence>
<dbReference type="SUPFAM" id="SSF52467">
    <property type="entry name" value="DHS-like NAD/FAD-binding domain"/>
    <property type="match status" value="1"/>
</dbReference>
<evidence type="ECO:0000259" key="4">
    <source>
        <dbReference type="Pfam" id="PF00205"/>
    </source>
</evidence>
<evidence type="ECO:0000259" key="6">
    <source>
        <dbReference type="Pfam" id="PF02776"/>
    </source>
</evidence>
<evidence type="ECO:0000313" key="8">
    <source>
        <dbReference type="Proteomes" id="UP000004773"/>
    </source>
</evidence>
<organism evidence="7 8">
    <name type="scientific">Gemella haemolysans M341</name>
    <dbReference type="NCBI Taxonomy" id="562981"/>
    <lineage>
        <taxon>Bacteria</taxon>
        <taxon>Bacillati</taxon>
        <taxon>Bacillota</taxon>
        <taxon>Bacilli</taxon>
        <taxon>Bacillales</taxon>
        <taxon>Gemellaceae</taxon>
        <taxon>Gemella</taxon>
    </lineage>
</organism>
<protein>
    <submittedName>
        <fullName evidence="7">Acetolactate synthase</fullName>
    </submittedName>
</protein>
<dbReference type="InterPro" id="IPR045229">
    <property type="entry name" value="TPP_enz"/>
</dbReference>
<dbReference type="Pfam" id="PF00205">
    <property type="entry name" value="TPP_enzyme_M"/>
    <property type="match status" value="1"/>
</dbReference>
<dbReference type="GO" id="GO:0003984">
    <property type="term" value="F:acetolactate synthase activity"/>
    <property type="evidence" value="ECO:0007669"/>
    <property type="project" value="InterPro"/>
</dbReference>
<dbReference type="GO" id="GO:0005948">
    <property type="term" value="C:acetolactate synthase complex"/>
    <property type="evidence" value="ECO:0007669"/>
    <property type="project" value="TreeGrafter"/>
</dbReference>
<gene>
    <name evidence="7" type="ORF">HMPREF0428_00739</name>
</gene>
<dbReference type="GO" id="GO:0009097">
    <property type="term" value="P:isoleucine biosynthetic process"/>
    <property type="evidence" value="ECO:0007669"/>
    <property type="project" value="TreeGrafter"/>
</dbReference>
<feature type="domain" description="Thiamine pyrophosphate enzyme N-terminal TPP-binding" evidence="6">
    <location>
        <begin position="11"/>
        <end position="125"/>
    </location>
</feature>
<sequence>MSEHLEQQSRRGAELVVDTLINEGVKHVFAIPGAKIDAVFDALVDRGPELVVVRHEQNAAFMAQAVGRLTGKPGVALVTSGPGVSNLATGLITANSEGDPVVAIGGQVKRSDLLKQTHQSMDNVSLLRPVTKSAVEVGHQDSISEAITNAFRKAKEPKKGATFVSLPADVINEKTSVKAIKRLREPVLGIADPKHVSDLVEKIENAELPVLLLGMNASTKEATEAIRLLVAKTGIPVVEMFQAAGVISRGLVQHFYGRVGLFRNQPGDRLLHKADLIISIGYDPIEYDPVYWNTNKNATLVHIDDTIAVIDRDYQPDIELIGDISETLKCIYNGNPKVRISEENLSYLKQLQEEIVKRDEPPKSKIEGRLHPLEIIQQTQNAVSDDTIVTCDIGSHGIWLARHFRSYEPRHLLFSNGMQTLGVALPWAIASGLLYPNKKTLSISGDGGFLFSAMELETAVRLKSPIVHVVWNDSSYNMVAFQQEMKYGRDSAVHLGQVDIKKHAESYGAVGMRATTKEEFAKCLKEAFKIEGPVVIDVPVDYSDNIKLGETLQDSYLN</sequence>
<dbReference type="InterPro" id="IPR012000">
    <property type="entry name" value="Thiamin_PyroP_enz_cen_dom"/>
</dbReference>
<dbReference type="Gene3D" id="3.40.50.970">
    <property type="match status" value="2"/>
</dbReference>
<evidence type="ECO:0000313" key="7">
    <source>
        <dbReference type="EMBL" id="EGF85575.1"/>
    </source>
</evidence>
<dbReference type="RefSeq" id="WP_003146769.1">
    <property type="nucleotide sequence ID" value="NZ_GL883582.1"/>
</dbReference>
<evidence type="ECO:0000256" key="2">
    <source>
        <dbReference type="ARBA" id="ARBA00023052"/>
    </source>
</evidence>
<dbReference type="PROSITE" id="PS00187">
    <property type="entry name" value="TPP_ENZYMES"/>
    <property type="match status" value="1"/>
</dbReference>
<dbReference type="Pfam" id="PF02775">
    <property type="entry name" value="TPP_enzyme_C"/>
    <property type="match status" value="1"/>
</dbReference>
<dbReference type="FunFam" id="3.40.50.1220:FF:000028">
    <property type="entry name" value="Acetolactate synthase, catabolic"/>
    <property type="match status" value="1"/>
</dbReference>
<dbReference type="InterPro" id="IPR000399">
    <property type="entry name" value="TPP-bd_CS"/>
</dbReference>
<dbReference type="InterPro" id="IPR012782">
    <property type="entry name" value="Acetolactate_synth_catblc"/>
</dbReference>
<dbReference type="NCBIfam" id="TIGR02418">
    <property type="entry name" value="acolac_catab"/>
    <property type="match status" value="1"/>
</dbReference>
<dbReference type="GO" id="GO:0009099">
    <property type="term" value="P:L-valine biosynthetic process"/>
    <property type="evidence" value="ECO:0007669"/>
    <property type="project" value="TreeGrafter"/>
</dbReference>
<dbReference type="FunFam" id="3.40.50.970:FF:000007">
    <property type="entry name" value="Acetolactate synthase"/>
    <property type="match status" value="1"/>
</dbReference>
<proteinExistence type="inferred from homology"/>
<dbReference type="GO" id="GO:0050660">
    <property type="term" value="F:flavin adenine dinucleotide binding"/>
    <property type="evidence" value="ECO:0007669"/>
    <property type="project" value="TreeGrafter"/>
</dbReference>
<dbReference type="AlphaFoldDB" id="A0AA87B514"/>
<dbReference type="EMBL" id="ACRO01000008">
    <property type="protein sequence ID" value="EGF85575.1"/>
    <property type="molecule type" value="Genomic_DNA"/>
</dbReference>